<protein>
    <submittedName>
        <fullName evidence="2">Uncharacterized protein</fullName>
    </submittedName>
</protein>
<dbReference type="OrthoDB" id="1670002at2759"/>
<feature type="region of interest" description="Disordered" evidence="1">
    <location>
        <begin position="1"/>
        <end position="33"/>
    </location>
</feature>
<evidence type="ECO:0000313" key="3">
    <source>
        <dbReference type="Proteomes" id="UP000027138"/>
    </source>
</evidence>
<dbReference type="EMBL" id="KK914552">
    <property type="protein sequence ID" value="KDP33225.1"/>
    <property type="molecule type" value="Genomic_DNA"/>
</dbReference>
<dbReference type="PANTHER" id="PTHR33437">
    <property type="entry name" value="OS06G0361200 PROTEIN"/>
    <property type="match status" value="1"/>
</dbReference>
<keyword evidence="3" id="KW-1185">Reference proteome</keyword>
<organism evidence="2 3">
    <name type="scientific">Jatropha curcas</name>
    <name type="common">Barbados nut</name>
    <dbReference type="NCBI Taxonomy" id="180498"/>
    <lineage>
        <taxon>Eukaryota</taxon>
        <taxon>Viridiplantae</taxon>
        <taxon>Streptophyta</taxon>
        <taxon>Embryophyta</taxon>
        <taxon>Tracheophyta</taxon>
        <taxon>Spermatophyta</taxon>
        <taxon>Magnoliopsida</taxon>
        <taxon>eudicotyledons</taxon>
        <taxon>Gunneridae</taxon>
        <taxon>Pentapetalae</taxon>
        <taxon>rosids</taxon>
        <taxon>fabids</taxon>
        <taxon>Malpighiales</taxon>
        <taxon>Euphorbiaceae</taxon>
        <taxon>Crotonoideae</taxon>
        <taxon>Jatropheae</taxon>
        <taxon>Jatropha</taxon>
    </lineage>
</organism>
<accession>A0A067KLU6</accession>
<reference evidence="2 3" key="1">
    <citation type="journal article" date="2014" name="PLoS ONE">
        <title>Global Analysis of Gene Expression Profiles in Physic Nut (Jatropha curcas L.) Seedlings Exposed to Salt Stress.</title>
        <authorList>
            <person name="Zhang L."/>
            <person name="Zhang C."/>
            <person name="Wu P."/>
            <person name="Chen Y."/>
            <person name="Li M."/>
            <person name="Jiang H."/>
            <person name="Wu G."/>
        </authorList>
    </citation>
    <scope>NUCLEOTIDE SEQUENCE [LARGE SCALE GENOMIC DNA]</scope>
    <source>
        <strain evidence="3">cv. GZQX0401</strain>
        <tissue evidence="2">Young leaves</tissue>
    </source>
</reference>
<sequence length="140" mass="15618">MALKKITVTSKATQTVTSNPLDLRSTTDLSPDVNIKTKPVAETQAKMTPQPQQSISEKDESAWKGFIPLKEMPSKETLEKGVKLTADGSILTIQPKELIKEALKDQLETTMQPSCTYSKPYASRIDMMKMPSNYQPPKFQ</sequence>
<name>A0A067KLU6_JATCU</name>
<evidence type="ECO:0000313" key="2">
    <source>
        <dbReference type="EMBL" id="KDP33225.1"/>
    </source>
</evidence>
<evidence type="ECO:0000256" key="1">
    <source>
        <dbReference type="SAM" id="MobiDB-lite"/>
    </source>
</evidence>
<dbReference type="Proteomes" id="UP000027138">
    <property type="component" value="Unassembled WGS sequence"/>
</dbReference>
<feature type="compositionally biased region" description="Polar residues" evidence="1">
    <location>
        <begin position="7"/>
        <end position="29"/>
    </location>
</feature>
<gene>
    <name evidence="2" type="ORF">JCGZ_12747</name>
</gene>
<proteinExistence type="predicted"/>
<dbReference type="AlphaFoldDB" id="A0A067KLU6"/>